<dbReference type="EMBL" id="CP111012">
    <property type="protein sequence ID" value="WAQ93495.1"/>
    <property type="molecule type" value="Genomic_DNA"/>
</dbReference>
<keyword evidence="2" id="KW-1185">Reference proteome</keyword>
<evidence type="ECO:0000313" key="2">
    <source>
        <dbReference type="Proteomes" id="UP001164746"/>
    </source>
</evidence>
<name>A0ABY7D9U5_MYAAR</name>
<evidence type="ECO:0000313" key="1">
    <source>
        <dbReference type="EMBL" id="WAQ93495.1"/>
    </source>
</evidence>
<gene>
    <name evidence="1" type="ORF">MAR_005966</name>
</gene>
<proteinExistence type="predicted"/>
<dbReference type="Proteomes" id="UP001164746">
    <property type="component" value="Chromosome 1"/>
</dbReference>
<organism evidence="1 2">
    <name type="scientific">Mya arenaria</name>
    <name type="common">Soft-shell clam</name>
    <dbReference type="NCBI Taxonomy" id="6604"/>
    <lineage>
        <taxon>Eukaryota</taxon>
        <taxon>Metazoa</taxon>
        <taxon>Spiralia</taxon>
        <taxon>Lophotrochozoa</taxon>
        <taxon>Mollusca</taxon>
        <taxon>Bivalvia</taxon>
        <taxon>Autobranchia</taxon>
        <taxon>Heteroconchia</taxon>
        <taxon>Euheterodonta</taxon>
        <taxon>Imparidentia</taxon>
        <taxon>Neoheterodontei</taxon>
        <taxon>Myida</taxon>
        <taxon>Myoidea</taxon>
        <taxon>Myidae</taxon>
        <taxon>Mya</taxon>
    </lineage>
</organism>
<sequence>MIDWTQRNQLKHDLITLQEELAQPPEIPVISFHPSQNDFSNDHVTGLETKSVDDLIDVPYSPTAIYNPNTPWVEQSAYENPLRSPLD</sequence>
<reference evidence="1" key="1">
    <citation type="submission" date="2022-11" db="EMBL/GenBank/DDBJ databases">
        <title>Centuries of genome instability and evolution in soft-shell clam transmissible cancer (bioRxiv).</title>
        <authorList>
            <person name="Hart S.F.M."/>
            <person name="Yonemitsu M.A."/>
            <person name="Giersch R.M."/>
            <person name="Beal B.F."/>
            <person name="Arriagada G."/>
            <person name="Davis B.W."/>
            <person name="Ostrander E.A."/>
            <person name="Goff S.P."/>
            <person name="Metzger M.J."/>
        </authorList>
    </citation>
    <scope>NUCLEOTIDE SEQUENCE</scope>
    <source>
        <strain evidence="1">MELC-2E11</strain>
        <tissue evidence="1">Siphon/mantle</tissue>
    </source>
</reference>
<protein>
    <submittedName>
        <fullName evidence="1">Uncharacterized protein</fullName>
    </submittedName>
</protein>
<accession>A0ABY7D9U5</accession>